<dbReference type="Proteomes" id="UP001595925">
    <property type="component" value="Unassembled WGS sequence"/>
</dbReference>
<feature type="transmembrane region" description="Helical" evidence="1">
    <location>
        <begin position="12"/>
        <end position="35"/>
    </location>
</feature>
<name>A0ABD5QFR1_9EURY</name>
<proteinExistence type="predicted"/>
<evidence type="ECO:0000313" key="3">
    <source>
        <dbReference type="Proteomes" id="UP001595925"/>
    </source>
</evidence>
<keyword evidence="1" id="KW-0472">Membrane</keyword>
<organism evidence="2 3">
    <name type="scientific">Saliphagus infecundisoli</name>
    <dbReference type="NCBI Taxonomy" id="1849069"/>
    <lineage>
        <taxon>Archaea</taxon>
        <taxon>Methanobacteriati</taxon>
        <taxon>Methanobacteriota</taxon>
        <taxon>Stenosarchaea group</taxon>
        <taxon>Halobacteria</taxon>
        <taxon>Halobacteriales</taxon>
        <taxon>Natrialbaceae</taxon>
        <taxon>Saliphagus</taxon>
    </lineage>
</organism>
<feature type="transmembrane region" description="Helical" evidence="1">
    <location>
        <begin position="41"/>
        <end position="59"/>
    </location>
</feature>
<feature type="transmembrane region" description="Helical" evidence="1">
    <location>
        <begin position="102"/>
        <end position="121"/>
    </location>
</feature>
<dbReference type="AlphaFoldDB" id="A0ABD5QFR1"/>
<sequence>MRVPHVHRLEEFGTRSLVTHGLMVVTFLGAVLAGLFVEGQFGLVSFVALVNFTGGLWVAHSIHSLGHVQGGGEYVGVLAELRDDGDPAETETDREGFDTGRFARLFTLIAAVTAVSLLTSARLLGGALLAAAVVGVGTIALITAMIGFLISLGSSYDAAQARATEDVEAGSETRDV</sequence>
<evidence type="ECO:0000313" key="2">
    <source>
        <dbReference type="EMBL" id="MFC4988587.1"/>
    </source>
</evidence>
<keyword evidence="1" id="KW-1133">Transmembrane helix</keyword>
<comment type="caution">
    <text evidence="2">The sequence shown here is derived from an EMBL/GenBank/DDBJ whole genome shotgun (WGS) entry which is preliminary data.</text>
</comment>
<gene>
    <name evidence="2" type="ORF">ACFPFO_12600</name>
</gene>
<keyword evidence="1" id="KW-0812">Transmembrane</keyword>
<accession>A0ABD5QFR1</accession>
<reference evidence="2 3" key="1">
    <citation type="journal article" date="2019" name="Int. J. Syst. Evol. Microbiol.">
        <title>The Global Catalogue of Microorganisms (GCM) 10K type strain sequencing project: providing services to taxonomists for standard genome sequencing and annotation.</title>
        <authorList>
            <consortium name="The Broad Institute Genomics Platform"/>
            <consortium name="The Broad Institute Genome Sequencing Center for Infectious Disease"/>
            <person name="Wu L."/>
            <person name="Ma J."/>
        </authorList>
    </citation>
    <scope>NUCLEOTIDE SEQUENCE [LARGE SCALE GENOMIC DNA]</scope>
    <source>
        <strain evidence="2 3">CGMCC 1.15824</strain>
    </source>
</reference>
<keyword evidence="3" id="KW-1185">Reference proteome</keyword>
<dbReference type="EMBL" id="JBHSJG010000036">
    <property type="protein sequence ID" value="MFC4988587.1"/>
    <property type="molecule type" value="Genomic_DNA"/>
</dbReference>
<feature type="transmembrane region" description="Helical" evidence="1">
    <location>
        <begin position="127"/>
        <end position="152"/>
    </location>
</feature>
<dbReference type="RefSeq" id="WP_224827342.1">
    <property type="nucleotide sequence ID" value="NZ_JAIVEF010000001.1"/>
</dbReference>
<evidence type="ECO:0000256" key="1">
    <source>
        <dbReference type="SAM" id="Phobius"/>
    </source>
</evidence>
<protein>
    <submittedName>
        <fullName evidence="2">Uncharacterized protein</fullName>
    </submittedName>
</protein>